<dbReference type="InterPro" id="IPR008780">
    <property type="entry name" value="Plasmodium_Vir"/>
</dbReference>
<reference evidence="2 3" key="1">
    <citation type="submission" date="2011-08" db="EMBL/GenBank/DDBJ databases">
        <title>The Genome Sequence of Plasmodium vivax Brazil I.</title>
        <authorList>
            <consortium name="The Broad Institute Genome Sequencing Platform"/>
            <consortium name="The Broad Institute Genome Sequencing Center for Infectious Disease"/>
            <person name="Neafsey D."/>
            <person name="Carlton J."/>
            <person name="Barnwell J."/>
            <person name="Collins W."/>
            <person name="Escalante A."/>
            <person name="Mullikin J."/>
            <person name="Saul A."/>
            <person name="Guigo R."/>
            <person name="Camara F."/>
            <person name="Young S.K."/>
            <person name="Zeng Q."/>
            <person name="Gargeya S."/>
            <person name="Fitzgerald M."/>
            <person name="Haas B."/>
            <person name="Abouelleil A."/>
            <person name="Alvarado L."/>
            <person name="Arachchi H.M."/>
            <person name="Berlin A."/>
            <person name="Brown A."/>
            <person name="Chapman S.B."/>
            <person name="Chen Z."/>
            <person name="Dunbar C."/>
            <person name="Freedman E."/>
            <person name="Gearin G."/>
            <person name="Gellesch M."/>
            <person name="Goldberg J."/>
            <person name="Griggs A."/>
            <person name="Gujja S."/>
            <person name="Heiman D."/>
            <person name="Howarth C."/>
            <person name="Larson L."/>
            <person name="Lui A."/>
            <person name="MacDonald P.J.P."/>
            <person name="Montmayeur A."/>
            <person name="Murphy C."/>
            <person name="Neiman D."/>
            <person name="Pearson M."/>
            <person name="Priest M."/>
            <person name="Roberts A."/>
            <person name="Saif S."/>
            <person name="Shea T."/>
            <person name="Shenoy N."/>
            <person name="Sisk P."/>
            <person name="Stolte C."/>
            <person name="Sykes S."/>
            <person name="Wortman J."/>
            <person name="Nusbaum C."/>
            <person name="Birren B."/>
        </authorList>
    </citation>
    <scope>NUCLEOTIDE SEQUENCE [LARGE SCALE GENOMIC DNA]</scope>
    <source>
        <strain evidence="2 3">Brazil I</strain>
    </source>
</reference>
<sequence length="269" mass="31871">MLMFNEKNAVYIYTIGDIFQNYKIVNKLNFRYDAVSDFPIYKDILYNSTDSQGTDDPTICAAINKKYFKPGHNNCSKVLKYLKHIQGNGNGGDNYIAKGCKYLNYWLYDEEHSQYVTTNNIFNFYNELQQSSNHYLEPDLCKDDFKKIEEYIFKDIKELYNLYENLYRFHYSHSTRNSCHNVETCVQIYEKYKNDCLDGKNKKLCNELENFRLRYNDVMKLKDECNGVKKMLPPYKTYNLTVIITIPVTATLVISFVAFILNKVKKNYI</sequence>
<dbReference type="AlphaFoldDB" id="A0A0J9VHH5"/>
<gene>
    <name evidence="2" type="ORF">PVBG_05537</name>
</gene>
<dbReference type="Pfam" id="PF05795">
    <property type="entry name" value="Plasmodium_Vir"/>
    <property type="match status" value="1"/>
</dbReference>
<keyword evidence="1" id="KW-0472">Membrane</keyword>
<proteinExistence type="predicted"/>
<evidence type="ECO:0000256" key="1">
    <source>
        <dbReference type="SAM" id="Phobius"/>
    </source>
</evidence>
<organism evidence="2 3">
    <name type="scientific">Plasmodium vivax (strain Brazil I)</name>
    <dbReference type="NCBI Taxonomy" id="1033975"/>
    <lineage>
        <taxon>Eukaryota</taxon>
        <taxon>Sar</taxon>
        <taxon>Alveolata</taxon>
        <taxon>Apicomplexa</taxon>
        <taxon>Aconoidasida</taxon>
        <taxon>Haemosporida</taxon>
        <taxon>Plasmodiidae</taxon>
        <taxon>Plasmodium</taxon>
        <taxon>Plasmodium (Plasmodium)</taxon>
    </lineage>
</organism>
<protein>
    <submittedName>
        <fullName evidence="2">Uncharacterized protein</fullName>
    </submittedName>
</protein>
<name>A0A0J9VHH5_PLAV1</name>
<evidence type="ECO:0000313" key="2">
    <source>
        <dbReference type="EMBL" id="KMZ86138.1"/>
    </source>
</evidence>
<keyword evidence="1" id="KW-0812">Transmembrane</keyword>
<dbReference type="OrthoDB" id="10329468at2759"/>
<keyword evidence="1" id="KW-1133">Transmembrane helix</keyword>
<accession>A0A0J9VHH5</accession>
<evidence type="ECO:0000313" key="3">
    <source>
        <dbReference type="Proteomes" id="UP000053327"/>
    </source>
</evidence>
<dbReference type="Proteomes" id="UP000053327">
    <property type="component" value="Unassembled WGS sequence"/>
</dbReference>
<dbReference type="EMBL" id="KQ234826">
    <property type="protein sequence ID" value="KMZ86138.1"/>
    <property type="molecule type" value="Genomic_DNA"/>
</dbReference>
<feature type="transmembrane region" description="Helical" evidence="1">
    <location>
        <begin position="238"/>
        <end position="261"/>
    </location>
</feature>